<evidence type="ECO:0000313" key="3">
    <source>
        <dbReference type="Proteomes" id="UP001249945"/>
    </source>
</evidence>
<evidence type="ECO:0000256" key="1">
    <source>
        <dbReference type="SAM" id="SignalP"/>
    </source>
</evidence>
<dbReference type="RefSeq" id="WP_311779986.1">
    <property type="nucleotide sequence ID" value="NZ_JALRMR010000003.1"/>
</dbReference>
<evidence type="ECO:0000313" key="2">
    <source>
        <dbReference type="EMBL" id="MDT1973334.1"/>
    </source>
</evidence>
<gene>
    <name evidence="2" type="ORF">MX635_02885</name>
</gene>
<protein>
    <submittedName>
        <fullName evidence="2">Uncharacterized protein</fullName>
    </submittedName>
</protein>
<dbReference type="EMBL" id="JALRMR010000003">
    <property type="protein sequence ID" value="MDT1973334.1"/>
    <property type="molecule type" value="Genomic_DNA"/>
</dbReference>
<feature type="chain" id="PRO_5043331317" evidence="1">
    <location>
        <begin position="25"/>
        <end position="739"/>
    </location>
</feature>
<accession>A0AAW8R6L2</accession>
<organism evidence="2 3">
    <name type="scientific">Carnobacterium divergens</name>
    <name type="common">Lactobacillus divergens</name>
    <dbReference type="NCBI Taxonomy" id="2748"/>
    <lineage>
        <taxon>Bacteria</taxon>
        <taxon>Bacillati</taxon>
        <taxon>Bacillota</taxon>
        <taxon>Bacilli</taxon>
        <taxon>Lactobacillales</taxon>
        <taxon>Carnobacteriaceae</taxon>
        <taxon>Carnobacterium</taxon>
    </lineage>
</organism>
<dbReference type="Proteomes" id="UP001249945">
    <property type="component" value="Unassembled WGS sequence"/>
</dbReference>
<reference evidence="2" key="1">
    <citation type="submission" date="2022-04" db="EMBL/GenBank/DDBJ databases">
        <title>Draft genome sequences of lactic acid bacteria (LAB) strains involved in meat spoilage.</title>
        <authorList>
            <person name="Palevich N."/>
        </authorList>
    </citation>
    <scope>NUCLEOTIDE SEQUENCE</scope>
    <source>
        <strain evidence="2">9-14</strain>
    </source>
</reference>
<keyword evidence="1" id="KW-0732">Signal</keyword>
<feature type="signal peptide" evidence="1">
    <location>
        <begin position="1"/>
        <end position="24"/>
    </location>
</feature>
<proteinExistence type="predicted"/>
<dbReference type="AlphaFoldDB" id="A0AAW8R6L2"/>
<name>A0AAW8R6L2_CARDV</name>
<sequence length="739" mass="83318">MIKKKQLICIPLLTLLWSTSTVKAEKIEKIPINPLTNISTTEEQMITPFLSTQWADVPSWARIDISLMFANKGDYIIEQLQRRIANSIEHLGWQKGSKIMIDVPQWEGEEKGPGENTWMKGTIEVRGGGLTFETDGTISINTTDGGKQLIIERLQNKFTTANVKIKRTEVYMRDIPENQAAYYNPWILYIDGVISNVDLTEKVINLSNILDSPAFIYTTSEPSSVELNSPIPTPSSYITLSQSLTNNPTFTYIQKPDFSKAGQTEAIVRITDRLDDYYIESDVHLNYNVVDNRLLTAEAISQEVDLGTAIENRNPMEFIKNVKLGEEVLGNTDYSVKIKTPADTTTIGNQKMIATITGKGKAVDIEVPVTVRWGKSIYLKGAYDDSVGVITMHDTSSKTYTLTDQVGIKRKNSDSKVNNEFGEGLYYWIGTKKLDQPTQLLEDELNPSQRLISATGQDDALSKIQEFQPIELKEGDLIDLWHAEPKRNSLIVNENELQENAELKNTYYEVTKSGFQPLRINQLQTKEATTLLRTTPQELEEDFMNNMAKYIDSKGYNQIKPVKFISFPDTTKPGKQPAKVRVEETLQSGKKVQFDYDIQVNVKNEWVHVTIPTKMLFFSDKDHKEKVTSQKYKIKNNSDNTTLNVSMASFLVNQDSEVAYLSEQESDPTEGTASLRLNLNVDGKQKITSLNAASKSTNLVDLMPKNSSELSFAGDYFNPKSKNAFHAESSMVLKFAIKE</sequence>
<comment type="caution">
    <text evidence="2">The sequence shown here is derived from an EMBL/GenBank/DDBJ whole genome shotgun (WGS) entry which is preliminary data.</text>
</comment>